<dbReference type="Proteomes" id="UP000016511">
    <property type="component" value="Unassembled WGS sequence"/>
</dbReference>
<name>U1Y4R0_ANEAE</name>
<dbReference type="InterPro" id="IPR003848">
    <property type="entry name" value="DUF218"/>
</dbReference>
<dbReference type="Gene3D" id="3.40.50.620">
    <property type="entry name" value="HUPs"/>
    <property type="match status" value="1"/>
</dbReference>
<dbReference type="PANTHER" id="PTHR30336">
    <property type="entry name" value="INNER MEMBRANE PROTEIN, PROBABLE PERMEASE"/>
    <property type="match status" value="1"/>
</dbReference>
<dbReference type="AlphaFoldDB" id="U1Y4R0"/>
<sequence>MPESTVARKYALAQGIPAHAILTEEQSRITEENLVYAKQLAGEHKLQTFLVVSDPLHMKRAVRMAQDLGMQAEPSPTTTSRYIGICSQLAFLSRETFNYLGYCFVHTYFLIMRRAVL</sequence>
<evidence type="ECO:0000259" key="1">
    <source>
        <dbReference type="Pfam" id="PF02698"/>
    </source>
</evidence>
<dbReference type="CDD" id="cd06259">
    <property type="entry name" value="YdcF-like"/>
    <property type="match status" value="1"/>
</dbReference>
<feature type="domain" description="DUF218" evidence="1">
    <location>
        <begin position="2"/>
        <end position="88"/>
    </location>
</feature>
<organism evidence="2 3">
    <name type="scientific">Aneurinibacillus aneurinilyticus ATCC 12856</name>
    <dbReference type="NCBI Taxonomy" id="649747"/>
    <lineage>
        <taxon>Bacteria</taxon>
        <taxon>Bacillati</taxon>
        <taxon>Bacillota</taxon>
        <taxon>Bacilli</taxon>
        <taxon>Bacillales</taxon>
        <taxon>Paenibacillaceae</taxon>
        <taxon>Aneurinibacillus group</taxon>
        <taxon>Aneurinibacillus</taxon>
    </lineage>
</organism>
<evidence type="ECO:0000313" key="3">
    <source>
        <dbReference type="Proteomes" id="UP000016511"/>
    </source>
</evidence>
<keyword evidence="3" id="KW-1185">Reference proteome</keyword>
<dbReference type="HOGENOM" id="CLU_2215700_0_0_9"/>
<dbReference type="InterPro" id="IPR014729">
    <property type="entry name" value="Rossmann-like_a/b/a_fold"/>
</dbReference>
<dbReference type="STRING" id="649747.HMPREF0083_04800"/>
<dbReference type="PATRIC" id="fig|649747.3.peg.4322"/>
<evidence type="ECO:0000313" key="2">
    <source>
        <dbReference type="EMBL" id="ERI07157.1"/>
    </source>
</evidence>
<comment type="caution">
    <text evidence="2">The sequence shown here is derived from an EMBL/GenBank/DDBJ whole genome shotgun (WGS) entry which is preliminary data.</text>
</comment>
<reference evidence="2 3" key="1">
    <citation type="submission" date="2013-08" db="EMBL/GenBank/DDBJ databases">
        <authorList>
            <person name="Weinstock G."/>
            <person name="Sodergren E."/>
            <person name="Wylie T."/>
            <person name="Fulton L."/>
            <person name="Fulton R."/>
            <person name="Fronick C."/>
            <person name="O'Laughlin M."/>
            <person name="Godfrey J."/>
            <person name="Miner T."/>
            <person name="Herter B."/>
            <person name="Appelbaum E."/>
            <person name="Cordes M."/>
            <person name="Lek S."/>
            <person name="Wollam A."/>
            <person name="Pepin K.H."/>
            <person name="Palsikar V.B."/>
            <person name="Mitreva M."/>
            <person name="Wilson R.K."/>
        </authorList>
    </citation>
    <scope>NUCLEOTIDE SEQUENCE [LARGE SCALE GENOMIC DNA]</scope>
    <source>
        <strain evidence="2 3">ATCC 12856</strain>
    </source>
</reference>
<dbReference type="PANTHER" id="PTHR30336:SF20">
    <property type="entry name" value="DUF218 DOMAIN-CONTAINING PROTEIN"/>
    <property type="match status" value="1"/>
</dbReference>
<proteinExistence type="predicted"/>
<dbReference type="EMBL" id="AWSJ01000294">
    <property type="protein sequence ID" value="ERI07157.1"/>
    <property type="molecule type" value="Genomic_DNA"/>
</dbReference>
<dbReference type="InterPro" id="IPR051599">
    <property type="entry name" value="Cell_Envelope_Assoc"/>
</dbReference>
<protein>
    <recommendedName>
        <fullName evidence="1">DUF218 domain-containing protein</fullName>
    </recommendedName>
</protein>
<dbReference type="GO" id="GO:0005886">
    <property type="term" value="C:plasma membrane"/>
    <property type="evidence" value="ECO:0007669"/>
    <property type="project" value="TreeGrafter"/>
</dbReference>
<dbReference type="eggNOG" id="COG1434">
    <property type="taxonomic scope" value="Bacteria"/>
</dbReference>
<gene>
    <name evidence="2" type="ORF">HMPREF0083_04800</name>
</gene>
<dbReference type="Pfam" id="PF02698">
    <property type="entry name" value="DUF218"/>
    <property type="match status" value="1"/>
</dbReference>
<accession>U1Y4R0</accession>